<accession>A0A2C9KRF0</accession>
<reference evidence="2" key="1">
    <citation type="submission" date="2020-05" db="UniProtKB">
        <authorList>
            <consortium name="EnsemblMetazoa"/>
        </authorList>
    </citation>
    <scope>IDENTIFICATION</scope>
    <source>
        <strain evidence="2">BB02</strain>
    </source>
</reference>
<dbReference type="RefSeq" id="XP_013060657.2">
    <property type="nucleotide sequence ID" value="XM_013205203.2"/>
</dbReference>
<proteinExistence type="predicted"/>
<feature type="transmembrane region" description="Helical" evidence="1">
    <location>
        <begin position="311"/>
        <end position="332"/>
    </location>
</feature>
<name>A0A2C9KRF0_BIOGL</name>
<evidence type="ECO:0000313" key="2">
    <source>
        <dbReference type="EnsemblMetazoa" id="BGLB022621-PA"/>
    </source>
</evidence>
<keyword evidence="1" id="KW-0812">Transmembrane</keyword>
<dbReference type="EnsemblMetazoa" id="BGLB022621-RA">
    <property type="protein sequence ID" value="BGLB022621-PA"/>
    <property type="gene ID" value="BGLB022621"/>
</dbReference>
<dbReference type="OrthoDB" id="10373673at2759"/>
<keyword evidence="1" id="KW-1133">Transmembrane helix</keyword>
<keyword evidence="1" id="KW-0472">Membrane</keyword>
<dbReference type="AlphaFoldDB" id="A0A2C9KRF0"/>
<dbReference type="KEGG" id="bgt:106050252"/>
<feature type="transmembrane region" description="Helical" evidence="1">
    <location>
        <begin position="278"/>
        <end position="299"/>
    </location>
</feature>
<sequence length="384" mass="43371">MNIWTALIMVGTKLSQLNKISFLLDRNQNSNKNAENNILSTEHSSLSSIAGWVYPLDSSYQSERNSINSDQDYDISTKQASLDTNNPISDAYDYTVPDIEQRKIHCTFQCKDGYYTSNDNNISIQQKRLMYEARIPETEQSNILSERLISISEYVNSITLQSKVMAEQINVMPEQANVIPEQANLMPEQVSHVLVENSCPEVDHISSPNRSWLHPRKSISSEQVSSRRISRTSSLPTVLTPRPTSISMAPLGLSMFSHILSVAQQFLFYFLRGGLSSVMFISDLFINFIIFVLAGIMHIPGAATLGAFAKSVIFLTQMLLWLFVSAVELFFYTPMYLQLPYLLAIALVYYITPNVVKECINALVWASFKFFSLVKKAFLASAIY</sequence>
<evidence type="ECO:0000256" key="1">
    <source>
        <dbReference type="SAM" id="Phobius"/>
    </source>
</evidence>
<gene>
    <name evidence="2" type="primary">106050252</name>
</gene>
<protein>
    <submittedName>
        <fullName evidence="2">Uncharacterized protein</fullName>
    </submittedName>
</protein>
<feature type="transmembrane region" description="Helical" evidence="1">
    <location>
        <begin position="339"/>
        <end position="356"/>
    </location>
</feature>
<dbReference type="Proteomes" id="UP000076420">
    <property type="component" value="Unassembled WGS sequence"/>
</dbReference>
<organism evidence="2 3">
    <name type="scientific">Biomphalaria glabrata</name>
    <name type="common">Bloodfluke planorb</name>
    <name type="synonym">Freshwater snail</name>
    <dbReference type="NCBI Taxonomy" id="6526"/>
    <lineage>
        <taxon>Eukaryota</taxon>
        <taxon>Metazoa</taxon>
        <taxon>Spiralia</taxon>
        <taxon>Lophotrochozoa</taxon>
        <taxon>Mollusca</taxon>
        <taxon>Gastropoda</taxon>
        <taxon>Heterobranchia</taxon>
        <taxon>Euthyneura</taxon>
        <taxon>Panpulmonata</taxon>
        <taxon>Hygrophila</taxon>
        <taxon>Lymnaeoidea</taxon>
        <taxon>Planorbidae</taxon>
        <taxon>Biomphalaria</taxon>
    </lineage>
</organism>
<evidence type="ECO:0000313" key="3">
    <source>
        <dbReference type="Proteomes" id="UP000076420"/>
    </source>
</evidence>
<dbReference type="VEuPathDB" id="VectorBase:BGLB022621"/>
<dbReference type="VEuPathDB" id="VectorBase:BGLAX_040808"/>